<dbReference type="OrthoDB" id="506431at2759"/>
<dbReference type="CDD" id="cd03443">
    <property type="entry name" value="PaaI_thioesterase"/>
    <property type="match status" value="1"/>
</dbReference>
<dbReference type="AlphaFoldDB" id="M2YQ03"/>
<dbReference type="Proteomes" id="UP000016933">
    <property type="component" value="Unassembled WGS sequence"/>
</dbReference>
<reference evidence="2 3" key="2">
    <citation type="journal article" date="2012" name="PLoS Pathog.">
        <title>Diverse lifestyles and strategies of plant pathogenesis encoded in the genomes of eighteen Dothideomycetes fungi.</title>
        <authorList>
            <person name="Ohm R.A."/>
            <person name="Feau N."/>
            <person name="Henrissat B."/>
            <person name="Schoch C.L."/>
            <person name="Horwitz B.A."/>
            <person name="Barry K.W."/>
            <person name="Condon B.J."/>
            <person name="Copeland A.C."/>
            <person name="Dhillon B."/>
            <person name="Glaser F."/>
            <person name="Hesse C.N."/>
            <person name="Kosti I."/>
            <person name="LaButti K."/>
            <person name="Lindquist E.A."/>
            <person name="Lucas S."/>
            <person name="Salamov A.A."/>
            <person name="Bradshaw R.E."/>
            <person name="Ciuffetti L."/>
            <person name="Hamelin R.C."/>
            <person name="Kema G.H.J."/>
            <person name="Lawrence C."/>
            <person name="Scott J.A."/>
            <person name="Spatafora J.W."/>
            <person name="Turgeon B.G."/>
            <person name="de Wit P.J.G.M."/>
            <person name="Zhong S."/>
            <person name="Goodwin S.B."/>
            <person name="Grigoriev I.V."/>
        </authorList>
    </citation>
    <scope>NUCLEOTIDE SEQUENCE [LARGE SCALE GENOMIC DNA]</scope>
    <source>
        <strain evidence="3">NZE10 / CBS 128990</strain>
    </source>
</reference>
<dbReference type="PANTHER" id="PTHR47260:SF6">
    <property type="entry name" value="THIOESTERASE DOMAIN-CONTAINING PROTEIN"/>
    <property type="match status" value="1"/>
</dbReference>
<proteinExistence type="predicted"/>
<accession>M2YQ03</accession>
<gene>
    <name evidence="2" type="ORF">DOTSEDRAFT_131813</name>
</gene>
<dbReference type="InterPro" id="IPR052061">
    <property type="entry name" value="PTE-AB_protein"/>
</dbReference>
<feature type="domain" description="Thioesterase" evidence="1">
    <location>
        <begin position="90"/>
        <end position="163"/>
    </location>
</feature>
<reference evidence="3" key="1">
    <citation type="journal article" date="2012" name="PLoS Genet.">
        <title>The genomes of the fungal plant pathogens Cladosporium fulvum and Dothistroma septosporum reveal adaptation to different hosts and lifestyles but also signatures of common ancestry.</title>
        <authorList>
            <person name="de Wit P.J.G.M."/>
            <person name="van der Burgt A."/>
            <person name="Oekmen B."/>
            <person name="Stergiopoulos I."/>
            <person name="Abd-Elsalam K.A."/>
            <person name="Aerts A.L."/>
            <person name="Bahkali A.H."/>
            <person name="Beenen H.G."/>
            <person name="Chettri P."/>
            <person name="Cox M.P."/>
            <person name="Datema E."/>
            <person name="de Vries R.P."/>
            <person name="Dhillon B."/>
            <person name="Ganley A.R."/>
            <person name="Griffiths S.A."/>
            <person name="Guo Y."/>
            <person name="Hamelin R.C."/>
            <person name="Henrissat B."/>
            <person name="Kabir M.S."/>
            <person name="Jashni M.K."/>
            <person name="Kema G."/>
            <person name="Klaubauf S."/>
            <person name="Lapidus A."/>
            <person name="Levasseur A."/>
            <person name="Lindquist E."/>
            <person name="Mehrabi R."/>
            <person name="Ohm R.A."/>
            <person name="Owen T.J."/>
            <person name="Salamov A."/>
            <person name="Schwelm A."/>
            <person name="Schijlen E."/>
            <person name="Sun H."/>
            <person name="van den Burg H.A."/>
            <person name="van Ham R.C.H.J."/>
            <person name="Zhang S."/>
            <person name="Goodwin S.B."/>
            <person name="Grigoriev I.V."/>
            <person name="Collemare J."/>
            <person name="Bradshaw R.E."/>
        </authorList>
    </citation>
    <scope>NUCLEOTIDE SEQUENCE [LARGE SCALE GENOMIC DNA]</scope>
    <source>
        <strain evidence="3">NZE10 / CBS 128990</strain>
    </source>
</reference>
<dbReference type="HOGENOM" id="CLU_052827_4_1_1"/>
<protein>
    <recommendedName>
        <fullName evidence="1">Thioesterase domain-containing protein</fullName>
    </recommendedName>
</protein>
<organism evidence="2 3">
    <name type="scientific">Dothistroma septosporum (strain NZE10 / CBS 128990)</name>
    <name type="common">Red band needle blight fungus</name>
    <name type="synonym">Mycosphaerella pini</name>
    <dbReference type="NCBI Taxonomy" id="675120"/>
    <lineage>
        <taxon>Eukaryota</taxon>
        <taxon>Fungi</taxon>
        <taxon>Dikarya</taxon>
        <taxon>Ascomycota</taxon>
        <taxon>Pezizomycotina</taxon>
        <taxon>Dothideomycetes</taxon>
        <taxon>Dothideomycetidae</taxon>
        <taxon>Mycosphaerellales</taxon>
        <taxon>Mycosphaerellaceae</taxon>
        <taxon>Dothistroma</taxon>
    </lineage>
</organism>
<sequence length="208" mass="22880">MAPEDTKAPSLRIPWIRRMVSKPGTIYRVPGSRSFKSSTEDSLLAETLKTPRTIRSAISFYSRPTHETDEIEQVTTVMTIGDGMNGHPEIIHGGIVATIIDESMGILQSVNLERAHMRQVKLGQAEGELPPPGGAAFTAELKVRYLRPVRTPGAIAVVARRERKEGRKEWLVAEVRQQVGHGEDDDGEVVVCATGESLFIEPRSTAKL</sequence>
<dbReference type="eggNOG" id="ENOG502SCNK">
    <property type="taxonomic scope" value="Eukaryota"/>
</dbReference>
<dbReference type="SUPFAM" id="SSF54637">
    <property type="entry name" value="Thioesterase/thiol ester dehydrase-isomerase"/>
    <property type="match status" value="1"/>
</dbReference>
<dbReference type="OMA" id="EYPDCIT"/>
<evidence type="ECO:0000313" key="3">
    <source>
        <dbReference type="Proteomes" id="UP000016933"/>
    </source>
</evidence>
<dbReference type="InterPro" id="IPR029069">
    <property type="entry name" value="HotDog_dom_sf"/>
</dbReference>
<dbReference type="Gene3D" id="3.10.129.10">
    <property type="entry name" value="Hotdog Thioesterase"/>
    <property type="match status" value="1"/>
</dbReference>
<dbReference type="EMBL" id="KB446540">
    <property type="protein sequence ID" value="EME43701.1"/>
    <property type="molecule type" value="Genomic_DNA"/>
</dbReference>
<dbReference type="PANTHER" id="PTHR47260">
    <property type="entry name" value="UPF0644 PROTEIN PB2B4.06"/>
    <property type="match status" value="1"/>
</dbReference>
<name>M2YQ03_DOTSN</name>
<evidence type="ECO:0000313" key="2">
    <source>
        <dbReference type="EMBL" id="EME43701.1"/>
    </source>
</evidence>
<dbReference type="InterPro" id="IPR006683">
    <property type="entry name" value="Thioestr_dom"/>
</dbReference>
<keyword evidence="3" id="KW-1185">Reference proteome</keyword>
<evidence type="ECO:0000259" key="1">
    <source>
        <dbReference type="Pfam" id="PF03061"/>
    </source>
</evidence>
<dbReference type="Pfam" id="PF03061">
    <property type="entry name" value="4HBT"/>
    <property type="match status" value="1"/>
</dbReference>